<evidence type="ECO:0000256" key="1">
    <source>
        <dbReference type="SAM" id="MobiDB-lite"/>
    </source>
</evidence>
<feature type="compositionally biased region" description="Low complexity" evidence="1">
    <location>
        <begin position="114"/>
        <end position="124"/>
    </location>
</feature>
<feature type="region of interest" description="Disordered" evidence="1">
    <location>
        <begin position="98"/>
        <end position="124"/>
    </location>
</feature>
<name>A0A834ZA78_TETSI</name>
<dbReference type="GO" id="GO:0007142">
    <property type="term" value="P:male meiosis II"/>
    <property type="evidence" value="ECO:0007669"/>
    <property type="project" value="InterPro"/>
</dbReference>
<dbReference type="OMA" id="CKGIPNT"/>
<feature type="compositionally biased region" description="Polar residues" evidence="1">
    <location>
        <begin position="31"/>
        <end position="51"/>
    </location>
</feature>
<accession>A0A834ZA78</accession>
<dbReference type="OrthoDB" id="1925835at2759"/>
<proteinExistence type="predicted"/>
<feature type="region of interest" description="Disordered" evidence="1">
    <location>
        <begin position="264"/>
        <end position="298"/>
    </location>
</feature>
<reference evidence="2 3" key="1">
    <citation type="submission" date="2020-04" db="EMBL/GenBank/DDBJ databases">
        <title>Plant Genome Project.</title>
        <authorList>
            <person name="Zhang R.-G."/>
        </authorList>
    </citation>
    <scope>NUCLEOTIDE SEQUENCE [LARGE SCALE GENOMIC DNA]</scope>
    <source>
        <strain evidence="2">YNK0</strain>
        <tissue evidence="2">Leaf</tissue>
    </source>
</reference>
<feature type="region of interest" description="Disordered" evidence="1">
    <location>
        <begin position="141"/>
        <end position="163"/>
    </location>
</feature>
<dbReference type="AlphaFoldDB" id="A0A834ZA78"/>
<comment type="caution">
    <text evidence="2">The sequence shown here is derived from an EMBL/GenBank/DDBJ whole genome shotgun (WGS) entry which is preliminary data.</text>
</comment>
<dbReference type="InterPro" id="IPR039300">
    <property type="entry name" value="JASON"/>
</dbReference>
<dbReference type="PANTHER" id="PTHR33318:SF4">
    <property type="entry name" value="OS04G0511700 PROTEIN"/>
    <property type="match status" value="1"/>
</dbReference>
<dbReference type="Proteomes" id="UP000655225">
    <property type="component" value="Unassembled WGS sequence"/>
</dbReference>
<feature type="compositionally biased region" description="Polar residues" evidence="1">
    <location>
        <begin position="272"/>
        <end position="290"/>
    </location>
</feature>
<feature type="compositionally biased region" description="Basic and acidic residues" evidence="1">
    <location>
        <begin position="103"/>
        <end position="113"/>
    </location>
</feature>
<organism evidence="2 3">
    <name type="scientific">Tetracentron sinense</name>
    <name type="common">Spur-leaf</name>
    <dbReference type="NCBI Taxonomy" id="13715"/>
    <lineage>
        <taxon>Eukaryota</taxon>
        <taxon>Viridiplantae</taxon>
        <taxon>Streptophyta</taxon>
        <taxon>Embryophyta</taxon>
        <taxon>Tracheophyta</taxon>
        <taxon>Spermatophyta</taxon>
        <taxon>Magnoliopsida</taxon>
        <taxon>Trochodendrales</taxon>
        <taxon>Trochodendraceae</taxon>
        <taxon>Tetracentron</taxon>
    </lineage>
</organism>
<evidence type="ECO:0000313" key="3">
    <source>
        <dbReference type="Proteomes" id="UP000655225"/>
    </source>
</evidence>
<gene>
    <name evidence="2" type="ORF">HHK36_012916</name>
</gene>
<protein>
    <submittedName>
        <fullName evidence="2">Uncharacterized protein</fullName>
    </submittedName>
</protein>
<dbReference type="EMBL" id="JABCRI010000008">
    <property type="protein sequence ID" value="KAF8401965.1"/>
    <property type="molecule type" value="Genomic_DNA"/>
</dbReference>
<evidence type="ECO:0000313" key="2">
    <source>
        <dbReference type="EMBL" id="KAF8401965.1"/>
    </source>
</evidence>
<feature type="region of interest" description="Disordered" evidence="1">
    <location>
        <begin position="14"/>
        <end position="61"/>
    </location>
</feature>
<sequence length="451" mass="50402">MGCFLPCFGSSKERKKRRKSAKRVLPRDQRNGSYETLQPTASLKQDSTENPISPVLEIKDKPEEQLSFNTRKKVTFDLNVNTYEEITTHEIKDFVSEIEEEKEGGKKEEKTEKTSQSSSLCQGESSESFFSLSVESRARISTTSTAEKEVNSPVPLPGSPDWELKTIGSNWNARDRSKYVHSVLNPVENLAQWKAVKTRAITPLKHQKENGNFEQEPQIPFSSEPSFKLSPFKSELNSNFSKPPNEDISVDTSLSNWLVLPKTTPTTKTSSISVGTMSSEKSTLQRSNSPRSHEDRPILGALTVEELKQFSASSSPRRSLSRNPDIPILGTVGSYWSHTGQAIDSSSGSSCTGIPNTTSKYRELWASALQTQTVKDTEVCIKDTECFPLLQLFKMQFEMSHHFQMYVGEAGLITANNSNIAKSKQDRGANKTEAKEYLPLHSAWQLSKVVC</sequence>
<dbReference type="PANTHER" id="PTHR33318">
    <property type="entry name" value="ASPARTYL/GLUTAMYL-TRNA(ASN/GLN) AMIDOTRANSFERASE SUBUNIT"/>
    <property type="match status" value="1"/>
</dbReference>
<keyword evidence="3" id="KW-1185">Reference proteome</keyword>
<feature type="compositionally biased region" description="Basic residues" evidence="1">
    <location>
        <begin position="14"/>
        <end position="24"/>
    </location>
</feature>